<dbReference type="PANTHER" id="PTHR10039">
    <property type="entry name" value="AMELOGENIN"/>
    <property type="match status" value="1"/>
</dbReference>
<evidence type="ECO:0000256" key="2">
    <source>
        <dbReference type="SAM" id="MobiDB-lite"/>
    </source>
</evidence>
<dbReference type="AlphaFoldDB" id="A0A8H3HZS2"/>
<feature type="compositionally biased region" description="Polar residues" evidence="2">
    <location>
        <begin position="47"/>
        <end position="56"/>
    </location>
</feature>
<dbReference type="InterPro" id="IPR027417">
    <property type="entry name" value="P-loop_NTPase"/>
</dbReference>
<dbReference type="InterPro" id="IPR056884">
    <property type="entry name" value="NPHP3-like_N"/>
</dbReference>
<dbReference type="EMBL" id="CAJNJQ010002919">
    <property type="protein sequence ID" value="CAE7188365.1"/>
    <property type="molecule type" value="Genomic_DNA"/>
</dbReference>
<reference evidence="4" key="1">
    <citation type="submission" date="2021-01" db="EMBL/GenBank/DDBJ databases">
        <authorList>
            <person name="Kaushik A."/>
        </authorList>
    </citation>
    <scope>NUCLEOTIDE SEQUENCE</scope>
    <source>
        <strain evidence="4">AG5</strain>
    </source>
</reference>
<dbReference type="Proteomes" id="UP000663827">
    <property type="component" value="Unassembled WGS sequence"/>
</dbReference>
<feature type="region of interest" description="Disordered" evidence="2">
    <location>
        <begin position="1"/>
        <end position="82"/>
    </location>
</feature>
<feature type="domain" description="NACHT" evidence="3">
    <location>
        <begin position="282"/>
        <end position="430"/>
    </location>
</feature>
<gene>
    <name evidence="4" type="ORF">RDB_LOCUS124543</name>
</gene>
<accession>A0A8H3HZS2</accession>
<comment type="caution">
    <text evidence="4">The sequence shown here is derived from an EMBL/GenBank/DDBJ whole genome shotgun (WGS) entry which is preliminary data.</text>
</comment>
<dbReference type="Gene3D" id="3.40.50.300">
    <property type="entry name" value="P-loop containing nucleotide triphosphate hydrolases"/>
    <property type="match status" value="1"/>
</dbReference>
<evidence type="ECO:0000256" key="1">
    <source>
        <dbReference type="ARBA" id="ARBA00022737"/>
    </source>
</evidence>
<sequence length="458" mass="51097">MGKDKEKGRHSARPYLRNQPSRQSSPPPNPIDISISPSRSPVVLSPTTTRGGSSFGVTGRSHRATIGSTDPKPGRVPPRGIKAGRKRKSVFTKLGTVLKKSVGAMGVLKPLVDGIEEVTNIFQNCGLVDNEPQLLIEQLDDLLSKLNNCVDNQEPIDITGCIQQICSEVQIEINRVRIRHIERSHSRHEDAVTDAEDLLKCCRRVNEMIACLTLNVDVSTFRVVNEYITESRLNGLKQVATMSGIYNSAESDELGRRSCTSHTRIEVLKSIMKWAHQTGPTPAYWLNGMAGTGKTTISYTLCEKLKEANMLGASFFCSRSLPRCRDVNLILPLIAYQLARFSSPFRCVLARELEMDPDIHTKALKIQFENLIVRPLLEVQSGLLGRRVVVVIDALDECESTHGVRQLLDLLIKEEFNLPVKFFLSSRPESEIYPRMSASKNRKIRPHLTLHELAVAEA</sequence>
<dbReference type="SUPFAM" id="SSF52540">
    <property type="entry name" value="P-loop containing nucleoside triphosphate hydrolases"/>
    <property type="match status" value="1"/>
</dbReference>
<keyword evidence="1" id="KW-0677">Repeat</keyword>
<protein>
    <recommendedName>
        <fullName evidence="3">NACHT domain-containing protein</fullName>
    </recommendedName>
</protein>
<evidence type="ECO:0000259" key="3">
    <source>
        <dbReference type="PROSITE" id="PS50837"/>
    </source>
</evidence>
<dbReference type="InterPro" id="IPR007111">
    <property type="entry name" value="NACHT_NTPase"/>
</dbReference>
<organism evidence="4 5">
    <name type="scientific">Rhizoctonia solani</name>
    <dbReference type="NCBI Taxonomy" id="456999"/>
    <lineage>
        <taxon>Eukaryota</taxon>
        <taxon>Fungi</taxon>
        <taxon>Dikarya</taxon>
        <taxon>Basidiomycota</taxon>
        <taxon>Agaricomycotina</taxon>
        <taxon>Agaricomycetes</taxon>
        <taxon>Cantharellales</taxon>
        <taxon>Ceratobasidiaceae</taxon>
        <taxon>Rhizoctonia</taxon>
    </lineage>
</organism>
<name>A0A8H3HZS2_9AGAM</name>
<feature type="compositionally biased region" description="Low complexity" evidence="2">
    <location>
        <begin position="31"/>
        <end position="46"/>
    </location>
</feature>
<proteinExistence type="predicted"/>
<dbReference type="PROSITE" id="PS50837">
    <property type="entry name" value="NACHT"/>
    <property type="match status" value="1"/>
</dbReference>
<feature type="non-terminal residue" evidence="4">
    <location>
        <position position="1"/>
    </location>
</feature>
<evidence type="ECO:0000313" key="5">
    <source>
        <dbReference type="Proteomes" id="UP000663827"/>
    </source>
</evidence>
<dbReference type="Pfam" id="PF24883">
    <property type="entry name" value="NPHP3_N"/>
    <property type="match status" value="1"/>
</dbReference>
<dbReference type="PANTHER" id="PTHR10039:SF14">
    <property type="entry name" value="NACHT DOMAIN-CONTAINING PROTEIN"/>
    <property type="match status" value="1"/>
</dbReference>
<evidence type="ECO:0000313" key="4">
    <source>
        <dbReference type="EMBL" id="CAE7188365.1"/>
    </source>
</evidence>